<evidence type="ECO:0000256" key="3">
    <source>
        <dbReference type="ARBA" id="ARBA00022771"/>
    </source>
</evidence>
<dbReference type="SUPFAM" id="SSF53474">
    <property type="entry name" value="alpha/beta-Hydrolases"/>
    <property type="match status" value="1"/>
</dbReference>
<comment type="caution">
    <text evidence="7">The sequence shown here is derived from an EMBL/GenBank/DDBJ whole genome shotgun (WGS) entry which is preliminary data.</text>
</comment>
<evidence type="ECO:0000256" key="5">
    <source>
        <dbReference type="PROSITE-ProRule" id="PRU00042"/>
    </source>
</evidence>
<dbReference type="PANTHER" id="PTHR10039:SF14">
    <property type="entry name" value="NACHT DOMAIN-CONTAINING PROTEIN"/>
    <property type="match status" value="1"/>
</dbReference>
<dbReference type="InterPro" id="IPR013087">
    <property type="entry name" value="Znf_C2H2_type"/>
</dbReference>
<evidence type="ECO:0000256" key="2">
    <source>
        <dbReference type="ARBA" id="ARBA00022737"/>
    </source>
</evidence>
<organism evidence="7 8">
    <name type="scientific">Polytolypa hystricis (strain UAMH7299)</name>
    <dbReference type="NCBI Taxonomy" id="1447883"/>
    <lineage>
        <taxon>Eukaryota</taxon>
        <taxon>Fungi</taxon>
        <taxon>Dikarya</taxon>
        <taxon>Ascomycota</taxon>
        <taxon>Pezizomycotina</taxon>
        <taxon>Eurotiomycetes</taxon>
        <taxon>Eurotiomycetidae</taxon>
        <taxon>Onygenales</taxon>
        <taxon>Onygenales incertae sedis</taxon>
        <taxon>Polytolypa</taxon>
    </lineage>
</organism>
<dbReference type="PROSITE" id="PS50157">
    <property type="entry name" value="ZINC_FINGER_C2H2_2"/>
    <property type="match status" value="2"/>
</dbReference>
<evidence type="ECO:0000259" key="6">
    <source>
        <dbReference type="PROSITE" id="PS50157"/>
    </source>
</evidence>
<evidence type="ECO:0000313" key="8">
    <source>
        <dbReference type="Proteomes" id="UP000224634"/>
    </source>
</evidence>
<evidence type="ECO:0000256" key="1">
    <source>
        <dbReference type="ARBA" id="ARBA00022723"/>
    </source>
</evidence>
<evidence type="ECO:0000256" key="4">
    <source>
        <dbReference type="ARBA" id="ARBA00022833"/>
    </source>
</evidence>
<dbReference type="Gene3D" id="3.30.160.60">
    <property type="entry name" value="Classic Zinc Finger"/>
    <property type="match status" value="2"/>
</dbReference>
<dbReference type="PANTHER" id="PTHR10039">
    <property type="entry name" value="AMELOGENIN"/>
    <property type="match status" value="1"/>
</dbReference>
<dbReference type="SMART" id="SM00355">
    <property type="entry name" value="ZnF_C2H2"/>
    <property type="match status" value="4"/>
</dbReference>
<dbReference type="SUPFAM" id="SSF52540">
    <property type="entry name" value="P-loop containing nucleoside triphosphate hydrolases"/>
    <property type="match status" value="1"/>
</dbReference>
<dbReference type="InterPro" id="IPR056125">
    <property type="entry name" value="DUF7708"/>
</dbReference>
<dbReference type="InterPro" id="IPR056884">
    <property type="entry name" value="NPHP3-like_N"/>
</dbReference>
<reference evidence="7 8" key="1">
    <citation type="submission" date="2017-10" db="EMBL/GenBank/DDBJ databases">
        <title>Comparative genomics in systemic dimorphic fungi from Ajellomycetaceae.</title>
        <authorList>
            <person name="Munoz J.F."/>
            <person name="Mcewen J.G."/>
            <person name="Clay O.K."/>
            <person name="Cuomo C.A."/>
        </authorList>
    </citation>
    <scope>NUCLEOTIDE SEQUENCE [LARGE SCALE GENOMIC DNA]</scope>
    <source>
        <strain evidence="7 8">UAMH7299</strain>
    </source>
</reference>
<accession>A0A2B7WZB8</accession>
<keyword evidence="2" id="KW-0677">Repeat</keyword>
<feature type="domain" description="C2H2-type" evidence="6">
    <location>
        <begin position="1300"/>
        <end position="1327"/>
    </location>
</feature>
<sequence>MDENRRQWSKTVFRLRGLLNTVETLADVASLVSETLSDIPVDHIHVFSLATALNPGQALPSKVATIMFATTPSILRDSSLQENEWHIRAPKDSRTSSDFILDTHFMGMTPLNDPKTLHHSYDCIAISGLASHPFGSWQPKGSDKTFMWIRDDLPKHLQGLRTVIYGYDTKLHDSQSLQTISDLSDELINQLLAYGWASRPAKPVAFLAHSLGGLVVKEALLKLATNQNEAYKHLLTVVRGAIFFGVPNLGMEQAHFRAIVQSNPNEALIDDIARNSNYLRRLNDAFSASSLDKCLKCFWAYETSESPTVVRTADGQVSRDGPLAILVSRESATCRFVMTNPSITFPINATHSDMAKFSRDSHYCHVVISKLSQILRSTCEVEYGTDYNSRSGDQLNLISDEYDEVSAHVGPRGAPLLRTEEKDQEPLENNLRAEFDKFKRISSLTDVEENDLRRTTFAVVRDVISELHVQQERIEKLMYMKRLEPFVLSMQQFGEVAMVAKVFFDVSYTMAYVWGPMKYVLRVTSTYDEAFNSVLDAYQEIGEDIPRLQGFQSLSASNPHFRDVLVMIYKDVLWFHRETIRQLKQRQWMQLFSASWRDFAPSIEQIKQKIARNRRLIESPFSVAEFEANQIRQLDSMYSFERDKADQAVRRRATVMQWLSPFHCEAEQDKHRKTRSVGKDPGRWLLDDTRFKEWFSPNCCSTPLLWLSGIPGAGKTILASVIVDVVRDIPGATVAFFYCKYGEELRNSFLSVSRSILAQMLNQHPHLLSYFHEKASMNSDALLTSMKLAKEMMWESLRSCENTYIIIDGLDECGRDARKEITSWFRKVVEDLPATEMDSIRCLFVSQDDGIAVEDFRNVPIIKITNENLIDIDDFASVWHQRIEARFGVLKNSNIRNIISARAQGMFIFAELFAKYLEDQPNKTALQEELDPAKLPVNLDNVYERILRRVFESRGDHIVNYIRHILGWIVCARRPLRWREIQGAVCIDMENQHLDNDREMSDSPKGLFASLIELQADGTVDLVHGTARKYLISKDFVNPREAHYSLAMLSLSYLAFPQLDLQRNDDDIRSDLLNGIHPFYDYASSCWAIHLQDGISNLETGDELAQLQETLETFIELSWLPTHKPLQDLKRVHKSLSLMKSSKLYDRIAQAVGWAKKQSGQHGLGPSPDEALNLSQVTEKIRSVLENMHTLSLPRADVKKLQDFYGTNWFKCPRVNCYYYYQGFGSADQRNRHTDKHNRPFLCFVTGCPTEVFGCATQDELKKHLFTYHGIDEFEDTDNGEFPDPPKEKTSKSVKSDAIRQCPECDKKFTRNHNLKNHLRTHKGERPFECDVCGERFTRKADCDRHQRGHGDKKFICVGLLKDGGTWGCKASFGRADKLADHFRSKKGQKCLRLLLEEKLKAARGGEMVSDGNMFADQAGENADILLNAGKSLPSFQEFLQLSGLDVSAVGIPSEATSLSKAQDGKRI</sequence>
<dbReference type="Pfam" id="PF24809">
    <property type="entry name" value="DUF7708"/>
    <property type="match status" value="1"/>
</dbReference>
<dbReference type="Gene3D" id="3.40.50.1820">
    <property type="entry name" value="alpha/beta hydrolase"/>
    <property type="match status" value="1"/>
</dbReference>
<keyword evidence="4" id="KW-0862">Zinc</keyword>
<dbReference type="Gene3D" id="3.40.50.300">
    <property type="entry name" value="P-loop containing nucleotide triphosphate hydrolases"/>
    <property type="match status" value="1"/>
</dbReference>
<dbReference type="SUPFAM" id="SSF57667">
    <property type="entry name" value="beta-beta-alpha zinc fingers"/>
    <property type="match status" value="1"/>
</dbReference>
<name>A0A2B7WZB8_POLH7</name>
<keyword evidence="1" id="KW-0479">Metal-binding</keyword>
<protein>
    <recommendedName>
        <fullName evidence="6">C2H2-type domain-containing protein</fullName>
    </recommendedName>
</protein>
<dbReference type="Pfam" id="PF00096">
    <property type="entry name" value="zf-C2H2"/>
    <property type="match status" value="1"/>
</dbReference>
<dbReference type="OrthoDB" id="21416at2759"/>
<keyword evidence="8" id="KW-1185">Reference proteome</keyword>
<dbReference type="GO" id="GO:0008270">
    <property type="term" value="F:zinc ion binding"/>
    <property type="evidence" value="ECO:0007669"/>
    <property type="project" value="UniProtKB-KW"/>
</dbReference>
<keyword evidence="3 5" id="KW-0863">Zinc-finger</keyword>
<dbReference type="PROSITE" id="PS00028">
    <property type="entry name" value="ZINC_FINGER_C2H2_1"/>
    <property type="match status" value="2"/>
</dbReference>
<dbReference type="EMBL" id="PDNA01000231">
    <property type="protein sequence ID" value="PGH01881.1"/>
    <property type="molecule type" value="Genomic_DNA"/>
</dbReference>
<gene>
    <name evidence="7" type="ORF">AJ80_08953</name>
</gene>
<feature type="domain" description="C2H2-type" evidence="6">
    <location>
        <begin position="1328"/>
        <end position="1355"/>
    </location>
</feature>
<dbReference type="FunFam" id="3.30.160.60:FF:000100">
    <property type="entry name" value="Zinc finger 45-like"/>
    <property type="match status" value="2"/>
</dbReference>
<dbReference type="Pfam" id="PF22939">
    <property type="entry name" value="WHD_GPIID"/>
    <property type="match status" value="1"/>
</dbReference>
<evidence type="ECO:0000313" key="7">
    <source>
        <dbReference type="EMBL" id="PGH01881.1"/>
    </source>
</evidence>
<proteinExistence type="predicted"/>
<dbReference type="STRING" id="1447883.A0A2B7WZB8"/>
<dbReference type="Pfam" id="PF24883">
    <property type="entry name" value="NPHP3_N"/>
    <property type="match status" value="1"/>
</dbReference>
<dbReference type="Proteomes" id="UP000224634">
    <property type="component" value="Unassembled WGS sequence"/>
</dbReference>
<dbReference type="InterPro" id="IPR029058">
    <property type="entry name" value="AB_hydrolase_fold"/>
</dbReference>
<dbReference type="InterPro" id="IPR036236">
    <property type="entry name" value="Znf_C2H2_sf"/>
</dbReference>
<dbReference type="InterPro" id="IPR027417">
    <property type="entry name" value="P-loop_NTPase"/>
</dbReference>
<dbReference type="InterPro" id="IPR054471">
    <property type="entry name" value="GPIID_WHD"/>
</dbReference>